<keyword evidence="2" id="KW-1185">Reference proteome</keyword>
<dbReference type="EMBL" id="JAHRIO010084510">
    <property type="protein sequence ID" value="MEQ2186565.1"/>
    <property type="molecule type" value="Genomic_DNA"/>
</dbReference>
<reference evidence="1 2" key="1">
    <citation type="submission" date="2021-06" db="EMBL/GenBank/DDBJ databases">
        <authorList>
            <person name="Palmer J.M."/>
        </authorList>
    </citation>
    <scope>NUCLEOTIDE SEQUENCE [LARGE SCALE GENOMIC DNA]</scope>
    <source>
        <strain evidence="1 2">GA_2019</strain>
        <tissue evidence="1">Muscle</tissue>
    </source>
</reference>
<gene>
    <name evidence="1" type="ORF">GOODEAATRI_029873</name>
</gene>
<organism evidence="1 2">
    <name type="scientific">Goodea atripinnis</name>
    <dbReference type="NCBI Taxonomy" id="208336"/>
    <lineage>
        <taxon>Eukaryota</taxon>
        <taxon>Metazoa</taxon>
        <taxon>Chordata</taxon>
        <taxon>Craniata</taxon>
        <taxon>Vertebrata</taxon>
        <taxon>Euteleostomi</taxon>
        <taxon>Actinopterygii</taxon>
        <taxon>Neopterygii</taxon>
        <taxon>Teleostei</taxon>
        <taxon>Neoteleostei</taxon>
        <taxon>Acanthomorphata</taxon>
        <taxon>Ovalentaria</taxon>
        <taxon>Atherinomorphae</taxon>
        <taxon>Cyprinodontiformes</taxon>
        <taxon>Goodeidae</taxon>
        <taxon>Goodea</taxon>
    </lineage>
</organism>
<sequence length="112" mass="12182">MLPAVAAVTAELCCYLHRVSVDGFYPAQTTTDRGQATLFQSRTMASNLEELILIPATSHLVANSPSACCRSWLEGASRTMSSAKRTDKIHWSIHPLTKVSTALEHPVEGVEL</sequence>
<name>A0ABV0PSU7_9TELE</name>
<proteinExistence type="predicted"/>
<dbReference type="Proteomes" id="UP001476798">
    <property type="component" value="Unassembled WGS sequence"/>
</dbReference>
<accession>A0ABV0PSU7</accession>
<protein>
    <recommendedName>
        <fullName evidence="3">Secreted protein</fullName>
    </recommendedName>
</protein>
<comment type="caution">
    <text evidence="1">The sequence shown here is derived from an EMBL/GenBank/DDBJ whole genome shotgun (WGS) entry which is preliminary data.</text>
</comment>
<evidence type="ECO:0000313" key="1">
    <source>
        <dbReference type="EMBL" id="MEQ2186565.1"/>
    </source>
</evidence>
<evidence type="ECO:0000313" key="2">
    <source>
        <dbReference type="Proteomes" id="UP001476798"/>
    </source>
</evidence>
<feature type="non-terminal residue" evidence="1">
    <location>
        <position position="112"/>
    </location>
</feature>
<evidence type="ECO:0008006" key="3">
    <source>
        <dbReference type="Google" id="ProtNLM"/>
    </source>
</evidence>